<organism evidence="1">
    <name type="scientific">marine metagenome</name>
    <dbReference type="NCBI Taxonomy" id="408172"/>
    <lineage>
        <taxon>unclassified sequences</taxon>
        <taxon>metagenomes</taxon>
        <taxon>ecological metagenomes</taxon>
    </lineage>
</organism>
<reference evidence="1" key="1">
    <citation type="submission" date="2018-05" db="EMBL/GenBank/DDBJ databases">
        <authorList>
            <person name="Lanie J.A."/>
            <person name="Ng W.-L."/>
            <person name="Kazmierczak K.M."/>
            <person name="Andrzejewski T.M."/>
            <person name="Davidsen T.M."/>
            <person name="Wayne K.J."/>
            <person name="Tettelin H."/>
            <person name="Glass J.I."/>
            <person name="Rusch D."/>
            <person name="Podicherti R."/>
            <person name="Tsui H.-C.T."/>
            <person name="Winkler M.E."/>
        </authorList>
    </citation>
    <scope>NUCLEOTIDE SEQUENCE</scope>
</reference>
<name>A0A382NEU3_9ZZZZ</name>
<evidence type="ECO:0000313" key="1">
    <source>
        <dbReference type="EMBL" id="SVC59038.1"/>
    </source>
</evidence>
<dbReference type="EMBL" id="UINC01099624">
    <property type="protein sequence ID" value="SVC59038.1"/>
    <property type="molecule type" value="Genomic_DNA"/>
</dbReference>
<accession>A0A382NEU3</accession>
<dbReference type="AlphaFoldDB" id="A0A382NEU3"/>
<gene>
    <name evidence="1" type="ORF">METZ01_LOCUS311892</name>
</gene>
<protein>
    <submittedName>
        <fullName evidence="1">Uncharacterized protein</fullName>
    </submittedName>
</protein>
<proteinExistence type="predicted"/>
<sequence>MEKPPHSEDKIALNLVGRVMHEDTHDISDTIPKQTHQYLWTRD</sequence>
<feature type="non-terminal residue" evidence="1">
    <location>
        <position position="43"/>
    </location>
</feature>